<dbReference type="PANTHER" id="PTHR43695">
    <property type="entry name" value="PUTATIVE (AFU_ORTHOLOGUE AFUA_2G17250)-RELATED"/>
    <property type="match status" value="1"/>
</dbReference>
<dbReference type="Proteomes" id="UP000070299">
    <property type="component" value="Unassembled WGS sequence"/>
</dbReference>
<dbReference type="InterPro" id="IPR013830">
    <property type="entry name" value="SGNH_hydro"/>
</dbReference>
<feature type="domain" description="SGNH hydrolase-type esterase" evidence="4">
    <location>
        <begin position="292"/>
        <end position="498"/>
    </location>
</feature>
<proteinExistence type="inferred from homology"/>
<comment type="caution">
    <text evidence="5">The sequence shown here is derived from an EMBL/GenBank/DDBJ whole genome shotgun (WGS) entry which is preliminary data.</text>
</comment>
<evidence type="ECO:0000259" key="4">
    <source>
        <dbReference type="Pfam" id="PF13472"/>
    </source>
</evidence>
<protein>
    <submittedName>
        <fullName evidence="5">GDSL family lipase</fullName>
    </submittedName>
</protein>
<evidence type="ECO:0000256" key="1">
    <source>
        <dbReference type="ARBA" id="ARBA00008668"/>
    </source>
</evidence>
<organism evidence="5 6">
    <name type="scientific">Paraglaciecola hydrolytica</name>
    <dbReference type="NCBI Taxonomy" id="1799789"/>
    <lineage>
        <taxon>Bacteria</taxon>
        <taxon>Pseudomonadati</taxon>
        <taxon>Pseudomonadota</taxon>
        <taxon>Gammaproteobacteria</taxon>
        <taxon>Alteromonadales</taxon>
        <taxon>Alteromonadaceae</taxon>
        <taxon>Paraglaciecola</taxon>
    </lineage>
</organism>
<gene>
    <name evidence="5" type="ORF">AX660_01045</name>
</gene>
<name>A0A148KMQ5_9ALTE</name>
<feature type="domain" description="SGNH hydrolase-type esterase" evidence="4">
    <location>
        <begin position="38"/>
        <end position="240"/>
    </location>
</feature>
<keyword evidence="2" id="KW-0378">Hydrolase</keyword>
<dbReference type="STRING" id="1799789.AX660_01045"/>
<feature type="chain" id="PRO_5007550225" evidence="3">
    <location>
        <begin position="24"/>
        <end position="514"/>
    </location>
</feature>
<dbReference type="AlphaFoldDB" id="A0A148KMQ5"/>
<feature type="signal peptide" evidence="3">
    <location>
        <begin position="1"/>
        <end position="23"/>
    </location>
</feature>
<evidence type="ECO:0000313" key="6">
    <source>
        <dbReference type="Proteomes" id="UP000070299"/>
    </source>
</evidence>
<dbReference type="SUPFAM" id="SSF52266">
    <property type="entry name" value="SGNH hydrolase"/>
    <property type="match status" value="2"/>
</dbReference>
<dbReference type="PANTHER" id="PTHR43695:SF1">
    <property type="entry name" value="RHAMNOGALACTURONAN ACETYLESTERASE"/>
    <property type="match status" value="1"/>
</dbReference>
<sequence>MQHFLAKLILALSFLSMTNGSWAEQTKSDWQPHTVFVAGDSTAASYNQPDHQGWAAVLDSFLDSSVVKVDNRARGGRSTRTFISEGLWQKLIDDVQTGDLVFIQFGHNDASKINDDSRARGTIPGLGDDSVNIHNLLTKQEETVYSFGHYIRKMVADVRAKNATPVLLSLTARNIWNNQGIERGSGQYGGWMYQLSWELDTAFIDVTNPVADTLEAMGMEQTAQLYTKDHTHFNGEGAQLHAQTIIAGLKGLRPTLDPQWYSAKGQQVAANDWTWLRQPFVNNAEIPSIFMVGDSTVRNGAGDGAGGQWGWGDFIGDKLNSKKVNLVNRAIGGLSSRTFITGGHWQRALSMMKPGDHVLIQFGHNDAAPLNDDSRARGTIKGVGEEQVDIKNLLTGLDESVHSYGWYLRKMIGDARARGIIPIICSPVPRKTWDEAGSQIVRAQDSYPQWAEQVARQSGSMFIDLHRLVADQYDSLGAQKVDALFADAHTHTSKEGAELSAGIVAQQLRWTLDL</sequence>
<dbReference type="GO" id="GO:0016788">
    <property type="term" value="F:hydrolase activity, acting on ester bonds"/>
    <property type="evidence" value="ECO:0007669"/>
    <property type="project" value="UniProtKB-ARBA"/>
</dbReference>
<dbReference type="OrthoDB" id="191551at2"/>
<reference evidence="6" key="1">
    <citation type="submission" date="2016-02" db="EMBL/GenBank/DDBJ databases">
        <authorList>
            <person name="Schultz-Johansen M."/>
            <person name="Glaring M.A."/>
            <person name="Bech P.K."/>
            <person name="Stougaard P."/>
        </authorList>
    </citation>
    <scope>NUCLEOTIDE SEQUENCE [LARGE SCALE GENOMIC DNA]</scope>
    <source>
        <strain evidence="6">S66</strain>
    </source>
</reference>
<dbReference type="InterPro" id="IPR036514">
    <property type="entry name" value="SGNH_hydro_sf"/>
</dbReference>
<keyword evidence="6" id="KW-1185">Reference proteome</keyword>
<keyword evidence="3" id="KW-0732">Signal</keyword>
<dbReference type="CDD" id="cd01821">
    <property type="entry name" value="Rhamnogalacturan_acetylesterase_like"/>
    <property type="match status" value="2"/>
</dbReference>
<evidence type="ECO:0000313" key="5">
    <source>
        <dbReference type="EMBL" id="KXI27570.1"/>
    </source>
</evidence>
<dbReference type="Gene3D" id="3.40.50.1110">
    <property type="entry name" value="SGNH hydrolase"/>
    <property type="match status" value="2"/>
</dbReference>
<dbReference type="RefSeq" id="WP_068380173.1">
    <property type="nucleotide sequence ID" value="NZ_LSNE01000010.1"/>
</dbReference>
<dbReference type="EMBL" id="LSNE01000010">
    <property type="protein sequence ID" value="KXI27570.1"/>
    <property type="molecule type" value="Genomic_DNA"/>
</dbReference>
<evidence type="ECO:0000256" key="3">
    <source>
        <dbReference type="SAM" id="SignalP"/>
    </source>
</evidence>
<dbReference type="InterPro" id="IPR037459">
    <property type="entry name" value="RhgT-like"/>
</dbReference>
<comment type="similarity">
    <text evidence="1">Belongs to the 'GDSL' lipolytic enzyme family.</text>
</comment>
<dbReference type="Pfam" id="PF13472">
    <property type="entry name" value="Lipase_GDSL_2"/>
    <property type="match status" value="2"/>
</dbReference>
<evidence type="ECO:0000256" key="2">
    <source>
        <dbReference type="ARBA" id="ARBA00022801"/>
    </source>
</evidence>
<accession>A0A148KMQ5</accession>